<feature type="domain" description="PCI" evidence="3">
    <location>
        <begin position="452"/>
        <end position="623"/>
    </location>
</feature>
<dbReference type="InterPro" id="IPR036390">
    <property type="entry name" value="WH_DNA-bd_sf"/>
</dbReference>
<protein>
    <submittedName>
        <fullName evidence="4">PCI domain-containing protein</fullName>
    </submittedName>
</protein>
<feature type="transmembrane region" description="Helical" evidence="2">
    <location>
        <begin position="56"/>
        <end position="79"/>
    </location>
</feature>
<evidence type="ECO:0000256" key="2">
    <source>
        <dbReference type="SAM" id="Phobius"/>
    </source>
</evidence>
<keyword evidence="2" id="KW-0472">Membrane</keyword>
<dbReference type="InterPro" id="IPR050871">
    <property type="entry name" value="26S_Proteasome/COP9_Components"/>
</dbReference>
<name>A0A086JHR4_TOXGO</name>
<dbReference type="VEuPathDB" id="ToxoDB:TGDOM2_236220"/>
<organism evidence="4 5">
    <name type="scientific">Toxoplasma gondii GAB2-2007-GAL-DOM2</name>
    <dbReference type="NCBI Taxonomy" id="1130820"/>
    <lineage>
        <taxon>Eukaryota</taxon>
        <taxon>Sar</taxon>
        <taxon>Alveolata</taxon>
        <taxon>Apicomplexa</taxon>
        <taxon>Conoidasida</taxon>
        <taxon>Coccidia</taxon>
        <taxon>Eucoccidiorida</taxon>
        <taxon>Eimeriorina</taxon>
        <taxon>Sarcocystidae</taxon>
        <taxon>Toxoplasma</taxon>
    </lineage>
</organism>
<proteinExistence type="predicted"/>
<dbReference type="Proteomes" id="UP000028837">
    <property type="component" value="Unassembled WGS sequence"/>
</dbReference>
<evidence type="ECO:0000313" key="5">
    <source>
        <dbReference type="Proteomes" id="UP000028837"/>
    </source>
</evidence>
<keyword evidence="2" id="KW-0812">Transmembrane</keyword>
<feature type="region of interest" description="Disordered" evidence="1">
    <location>
        <begin position="634"/>
        <end position="659"/>
    </location>
</feature>
<dbReference type="PANTHER" id="PTHR10678">
    <property type="entry name" value="26S PROTEASOME NON-ATPASE REGULATORY SUBUNIT 11/COP9 SIGNALOSOME COMPLEX SUBUNIT 2"/>
    <property type="match status" value="1"/>
</dbReference>
<dbReference type="PROSITE" id="PS50250">
    <property type="entry name" value="PCI"/>
    <property type="match status" value="1"/>
</dbReference>
<dbReference type="EMBL" id="AHZU02001498">
    <property type="protein sequence ID" value="KFG31682.1"/>
    <property type="molecule type" value="Genomic_DNA"/>
</dbReference>
<dbReference type="Pfam" id="PF01399">
    <property type="entry name" value="PCI"/>
    <property type="match status" value="1"/>
</dbReference>
<dbReference type="SUPFAM" id="SSF46785">
    <property type="entry name" value="Winged helix' DNA-binding domain"/>
    <property type="match status" value="1"/>
</dbReference>
<evidence type="ECO:0000259" key="3">
    <source>
        <dbReference type="PROSITE" id="PS50250"/>
    </source>
</evidence>
<gene>
    <name evidence="4" type="ORF">TGDOM2_236220</name>
</gene>
<feature type="region of interest" description="Disordered" evidence="1">
    <location>
        <begin position="268"/>
        <end position="288"/>
    </location>
</feature>
<evidence type="ECO:0000313" key="4">
    <source>
        <dbReference type="EMBL" id="KFG31682.1"/>
    </source>
</evidence>
<keyword evidence="2" id="KW-1133">Transmembrane helix</keyword>
<dbReference type="AlphaFoldDB" id="A0A086JHR4"/>
<comment type="caution">
    <text evidence="4">The sequence shown here is derived from an EMBL/GenBank/DDBJ whole genome shotgun (WGS) entry which is preliminary data.</text>
</comment>
<dbReference type="InterPro" id="IPR000717">
    <property type="entry name" value="PCI_dom"/>
</dbReference>
<reference evidence="4 5" key="1">
    <citation type="submission" date="2014-02" db="EMBL/GenBank/DDBJ databases">
        <authorList>
            <person name="Sibley D."/>
            <person name="Venepally P."/>
            <person name="Karamycheva S."/>
            <person name="Hadjithomas M."/>
            <person name="Khan A."/>
            <person name="Brunk B."/>
            <person name="Roos D."/>
            <person name="Caler E."/>
            <person name="Lorenzi H."/>
        </authorList>
    </citation>
    <scope>NUCLEOTIDE SEQUENCE [LARGE SCALE GENOMIC DNA]</scope>
    <source>
        <strain evidence="4 5">GAB2-2007-GAL-DOM2</strain>
    </source>
</reference>
<evidence type="ECO:0000256" key="1">
    <source>
        <dbReference type="SAM" id="MobiDB-lite"/>
    </source>
</evidence>
<dbReference type="OrthoDB" id="194139at2759"/>
<dbReference type="Gene3D" id="1.25.40.570">
    <property type="match status" value="1"/>
</dbReference>
<feature type="transmembrane region" description="Helical" evidence="2">
    <location>
        <begin position="86"/>
        <end position="109"/>
    </location>
</feature>
<sequence length="680" mass="75651">MFCADERRRLGVASLLLSSFALRSQLSSLRLSLLPFLVSSLPPFTFSSFLFSCPVFFPLPLFSALTRSLFSFLFFLRFFPVASRSLLLPISLLSLSLSSLPFSSLWSFLSTMSDYGEEDIQFEYESDGEQYGDDEEDEEAILMENSFYEAQDIRHTNPRAALKLYQSVVEKEEANDAASTWRFRALLNVVLIHAQLREFDSAAEAYRRLLPLMRHVTRNETSDAINAVLEALSADLVESSPSSESSSSSSAASCSSFAALVSGRGEAEVARGEEERESEDCGGPPSLHRRTMATLETIFSLTLSALQEHRVKRLWFRTCSRMIRLYIHQGEFPKATTLLADVRREARLTPLDISDYQLLSSSRSSLFPTPPSSSSSSSSSAFASAGSGESEEMPSGQILEFYALESVVCMRQRNFPRLRRLAAEAEKFLLAGIADPTHVATVREITGKIHMVEKRWKRALVDFSEAFRHFQEVGRSTKAKQMLRLLVLASLLSLSDISPFDTREAKALQGDPSVAAMHALRRAYEADDVGRVVELLTEPRHGLATDAYVSLFVDDLLGSIRVRALPSIVAPFTSVSLPSLQEKLHAQNAKEVRSSVARALAERRIFGEIDEVKQLLVLRRGVGASAPFQDACSNRAAHTSEEMPGAGENETSKREEEKAIREWTASLEALTQQLSQLPYR</sequence>
<feature type="compositionally biased region" description="Basic and acidic residues" evidence="1">
    <location>
        <begin position="650"/>
        <end position="659"/>
    </location>
</feature>
<dbReference type="SMART" id="SM00753">
    <property type="entry name" value="PAM"/>
    <property type="match status" value="1"/>
</dbReference>
<feature type="region of interest" description="Disordered" evidence="1">
    <location>
        <begin position="367"/>
        <end position="392"/>
    </location>
</feature>
<accession>A0A086JHR4</accession>